<dbReference type="InterPro" id="IPR052019">
    <property type="entry name" value="F420H2_bilvrd_red/Heme_oxyg"/>
</dbReference>
<evidence type="ECO:0000256" key="1">
    <source>
        <dbReference type="ARBA" id="ARBA00023002"/>
    </source>
</evidence>
<dbReference type="InterPro" id="IPR024031">
    <property type="entry name" value="MSMEG_5819/OxyR"/>
</dbReference>
<evidence type="ECO:0000313" key="4">
    <source>
        <dbReference type="Proteomes" id="UP000614996"/>
    </source>
</evidence>
<feature type="domain" description="Pyridoxamine 5'-phosphate oxidase N-terminal" evidence="2">
    <location>
        <begin position="10"/>
        <end position="104"/>
    </location>
</feature>
<evidence type="ECO:0000259" key="2">
    <source>
        <dbReference type="Pfam" id="PF01243"/>
    </source>
</evidence>
<keyword evidence="4" id="KW-1185">Reference proteome</keyword>
<dbReference type="InterPro" id="IPR012349">
    <property type="entry name" value="Split_barrel_FMN-bd"/>
</dbReference>
<reference evidence="4" key="1">
    <citation type="journal article" date="2021" name="Int. J. Syst. Evol. Microbiol.">
        <title>Actinocatenispora comari sp. nov., an endophytic actinomycete isolated from aerial parts of Comarum salesowianum.</title>
        <authorList>
            <person name="Oyunbileg N."/>
            <person name="Iizaka Y."/>
            <person name="Hamada M."/>
            <person name="Davaapurev B.O."/>
            <person name="Fukumoto A."/>
            <person name="Tsetseg B."/>
            <person name="Kato F."/>
            <person name="Tamura T."/>
            <person name="Batkhuu J."/>
            <person name="Anzai Y."/>
        </authorList>
    </citation>
    <scope>NUCLEOTIDE SEQUENCE [LARGE SCALE GENOMIC DNA]</scope>
    <source>
        <strain evidence="4">NUM-2625</strain>
    </source>
</reference>
<proteinExistence type="predicted"/>
<evidence type="ECO:0000313" key="3">
    <source>
        <dbReference type="EMBL" id="GIL28644.1"/>
    </source>
</evidence>
<dbReference type="SUPFAM" id="SSF50475">
    <property type="entry name" value="FMN-binding split barrel"/>
    <property type="match status" value="1"/>
</dbReference>
<name>A0A8J4EPD6_9ACTN</name>
<accession>A0A8J4EPD6</accession>
<dbReference type="RefSeq" id="WP_207126361.1">
    <property type="nucleotide sequence ID" value="NZ_BOPO01000075.1"/>
</dbReference>
<dbReference type="NCBIfam" id="TIGR04023">
    <property type="entry name" value="PPOX_MSMEG_5819"/>
    <property type="match status" value="1"/>
</dbReference>
<dbReference type="GO" id="GO:0016627">
    <property type="term" value="F:oxidoreductase activity, acting on the CH-CH group of donors"/>
    <property type="evidence" value="ECO:0007669"/>
    <property type="project" value="TreeGrafter"/>
</dbReference>
<dbReference type="PANTHER" id="PTHR35176">
    <property type="entry name" value="HEME OXYGENASE HI_0854-RELATED"/>
    <property type="match status" value="1"/>
</dbReference>
<sequence length="146" mass="15625">MGDEIFTAVEREFLSGQGLARLATIGPDGGPQVRPVGFVLDAAGGTVDIGGPRLAESRKYRNVEANPLVSLVVDDMTPDEPGAVKPGWGRGVEIRGWAETLTLAEPPMAAGFFANEVIRIHPVRIISWHLDSDRLQDARTVGEPPS</sequence>
<dbReference type="AlphaFoldDB" id="A0A8J4EPD6"/>
<dbReference type="Pfam" id="PF01243">
    <property type="entry name" value="PNPOx_N"/>
    <property type="match status" value="1"/>
</dbReference>
<dbReference type="PANTHER" id="PTHR35176:SF6">
    <property type="entry name" value="HEME OXYGENASE HI_0854-RELATED"/>
    <property type="match status" value="1"/>
</dbReference>
<dbReference type="GO" id="GO:0005829">
    <property type="term" value="C:cytosol"/>
    <property type="evidence" value="ECO:0007669"/>
    <property type="project" value="TreeGrafter"/>
</dbReference>
<organism evidence="3 4">
    <name type="scientific">Actinocatenispora comari</name>
    <dbReference type="NCBI Taxonomy" id="2807577"/>
    <lineage>
        <taxon>Bacteria</taxon>
        <taxon>Bacillati</taxon>
        <taxon>Actinomycetota</taxon>
        <taxon>Actinomycetes</taxon>
        <taxon>Micromonosporales</taxon>
        <taxon>Micromonosporaceae</taxon>
        <taxon>Actinocatenispora</taxon>
    </lineage>
</organism>
<dbReference type="InterPro" id="IPR011576">
    <property type="entry name" value="Pyridox_Oxase_N"/>
</dbReference>
<dbReference type="EMBL" id="BOPO01000075">
    <property type="protein sequence ID" value="GIL28644.1"/>
    <property type="molecule type" value="Genomic_DNA"/>
</dbReference>
<gene>
    <name evidence="3" type="ORF">NUM_38980</name>
</gene>
<protein>
    <submittedName>
        <fullName evidence="3">PPOX class F420-dependent oxidoreductase</fullName>
    </submittedName>
</protein>
<dbReference type="GO" id="GO:0070967">
    <property type="term" value="F:coenzyme F420 binding"/>
    <property type="evidence" value="ECO:0007669"/>
    <property type="project" value="TreeGrafter"/>
</dbReference>
<dbReference type="Proteomes" id="UP000614996">
    <property type="component" value="Unassembled WGS sequence"/>
</dbReference>
<keyword evidence="1" id="KW-0560">Oxidoreductase</keyword>
<comment type="caution">
    <text evidence="3">The sequence shown here is derived from an EMBL/GenBank/DDBJ whole genome shotgun (WGS) entry which is preliminary data.</text>
</comment>
<dbReference type="Gene3D" id="2.30.110.10">
    <property type="entry name" value="Electron Transport, Fmn-binding Protein, Chain A"/>
    <property type="match status" value="1"/>
</dbReference>